<feature type="domain" description="Dienelactone hydrolase" evidence="2">
    <location>
        <begin position="27"/>
        <end position="235"/>
    </location>
</feature>
<dbReference type="InterPro" id="IPR029058">
    <property type="entry name" value="AB_hydrolase_fold"/>
</dbReference>
<accession>D8R3R5</accession>
<keyword evidence="4" id="KW-1185">Reference proteome</keyword>
<dbReference type="InterPro" id="IPR002925">
    <property type="entry name" value="Dienelactn_hydro"/>
</dbReference>
<organism evidence="4">
    <name type="scientific">Selaginella moellendorffii</name>
    <name type="common">Spikemoss</name>
    <dbReference type="NCBI Taxonomy" id="88036"/>
    <lineage>
        <taxon>Eukaryota</taxon>
        <taxon>Viridiplantae</taxon>
        <taxon>Streptophyta</taxon>
        <taxon>Embryophyta</taxon>
        <taxon>Tracheophyta</taxon>
        <taxon>Lycopodiopsida</taxon>
        <taxon>Selaginellales</taxon>
        <taxon>Selaginellaceae</taxon>
        <taxon>Selaginella</taxon>
    </lineage>
</organism>
<dbReference type="PANTHER" id="PTHR17630">
    <property type="entry name" value="DIENELACTONE HYDROLASE"/>
    <property type="match status" value="1"/>
</dbReference>
<dbReference type="FunCoup" id="D8R3R5">
    <property type="interactions" value="1979"/>
</dbReference>
<dbReference type="eggNOG" id="KOG3043">
    <property type="taxonomic scope" value="Eukaryota"/>
</dbReference>
<reference evidence="3 4" key="1">
    <citation type="journal article" date="2011" name="Science">
        <title>The Selaginella genome identifies genetic changes associated with the evolution of vascular plants.</title>
        <authorList>
            <person name="Banks J.A."/>
            <person name="Nishiyama T."/>
            <person name="Hasebe M."/>
            <person name="Bowman J.L."/>
            <person name="Gribskov M."/>
            <person name="dePamphilis C."/>
            <person name="Albert V.A."/>
            <person name="Aono N."/>
            <person name="Aoyama T."/>
            <person name="Ambrose B.A."/>
            <person name="Ashton N.W."/>
            <person name="Axtell M.J."/>
            <person name="Barker E."/>
            <person name="Barker M.S."/>
            <person name="Bennetzen J.L."/>
            <person name="Bonawitz N.D."/>
            <person name="Chapple C."/>
            <person name="Cheng C."/>
            <person name="Correa L.G."/>
            <person name="Dacre M."/>
            <person name="DeBarry J."/>
            <person name="Dreyer I."/>
            <person name="Elias M."/>
            <person name="Engstrom E.M."/>
            <person name="Estelle M."/>
            <person name="Feng L."/>
            <person name="Finet C."/>
            <person name="Floyd S.K."/>
            <person name="Frommer W.B."/>
            <person name="Fujita T."/>
            <person name="Gramzow L."/>
            <person name="Gutensohn M."/>
            <person name="Harholt J."/>
            <person name="Hattori M."/>
            <person name="Heyl A."/>
            <person name="Hirai T."/>
            <person name="Hiwatashi Y."/>
            <person name="Ishikawa M."/>
            <person name="Iwata M."/>
            <person name="Karol K.G."/>
            <person name="Koehler B."/>
            <person name="Kolukisaoglu U."/>
            <person name="Kubo M."/>
            <person name="Kurata T."/>
            <person name="Lalonde S."/>
            <person name="Li K."/>
            <person name="Li Y."/>
            <person name="Litt A."/>
            <person name="Lyons E."/>
            <person name="Manning G."/>
            <person name="Maruyama T."/>
            <person name="Michael T.P."/>
            <person name="Mikami K."/>
            <person name="Miyazaki S."/>
            <person name="Morinaga S."/>
            <person name="Murata T."/>
            <person name="Mueller-Roeber B."/>
            <person name="Nelson D.R."/>
            <person name="Obara M."/>
            <person name="Oguri Y."/>
            <person name="Olmstead R.G."/>
            <person name="Onodera N."/>
            <person name="Petersen B.L."/>
            <person name="Pils B."/>
            <person name="Prigge M."/>
            <person name="Rensing S.A."/>
            <person name="Riano-Pachon D.M."/>
            <person name="Roberts A.W."/>
            <person name="Sato Y."/>
            <person name="Scheller H.V."/>
            <person name="Schulz B."/>
            <person name="Schulz C."/>
            <person name="Shakirov E.V."/>
            <person name="Shibagaki N."/>
            <person name="Shinohara N."/>
            <person name="Shippen D.E."/>
            <person name="Soerensen I."/>
            <person name="Sotooka R."/>
            <person name="Sugimoto N."/>
            <person name="Sugita M."/>
            <person name="Sumikawa N."/>
            <person name="Tanurdzic M."/>
            <person name="Theissen G."/>
            <person name="Ulvskov P."/>
            <person name="Wakazuki S."/>
            <person name="Weng J.K."/>
            <person name="Willats W.W."/>
            <person name="Wipf D."/>
            <person name="Wolf P.G."/>
            <person name="Yang L."/>
            <person name="Zimmer A.D."/>
            <person name="Zhu Q."/>
            <person name="Mitros T."/>
            <person name="Hellsten U."/>
            <person name="Loque D."/>
            <person name="Otillar R."/>
            <person name="Salamov A."/>
            <person name="Schmutz J."/>
            <person name="Shapiro H."/>
            <person name="Lindquist E."/>
            <person name="Lucas S."/>
            <person name="Rokhsar D."/>
            <person name="Grigoriev I.V."/>
        </authorList>
    </citation>
    <scope>NUCLEOTIDE SEQUENCE [LARGE SCALE GENOMIC DNA]</scope>
</reference>
<feature type="region of interest" description="Disordered" evidence="1">
    <location>
        <begin position="1"/>
        <end position="20"/>
    </location>
</feature>
<protein>
    <recommendedName>
        <fullName evidence="2">Dienelactone hydrolase domain-containing protein</fullName>
    </recommendedName>
</protein>
<gene>
    <name evidence="3" type="ORF">SELMODRAFT_266933</name>
</gene>
<dbReference type="Gene3D" id="3.40.50.1820">
    <property type="entry name" value="alpha/beta hydrolase"/>
    <property type="match status" value="1"/>
</dbReference>
<dbReference type="KEGG" id="smo:SELMODRAFT_266933"/>
<dbReference type="SUPFAM" id="SSF53474">
    <property type="entry name" value="alpha/beta-Hydrolases"/>
    <property type="match status" value="1"/>
</dbReference>
<evidence type="ECO:0000313" key="4">
    <source>
        <dbReference type="Proteomes" id="UP000001514"/>
    </source>
</evidence>
<evidence type="ECO:0000313" key="3">
    <source>
        <dbReference type="EMBL" id="EFJ33331.1"/>
    </source>
</evidence>
<sequence>MAGPECCVPAPPSTHSSVGGEESWEGIDVYVNHPASSTAAVILVSDVFGWKTPLFRKLADKVAAAGFVAVAPDLLYGDVFDPDASVPFQTWIQGHKPHLKPLEDCKKLVSVLQSKGITSIGLSGFCWGAKVVILASKETTCNALVMCHPSMVTIDDIKACKAPLAILAAETDHVTPVDMVNEFKKHLEHGNQDHFVKVFPGTAHGWTVRYDVNSETAVKNAEEAHEDFIAWFRKHLL</sequence>
<name>D8R3R5_SELML</name>
<dbReference type="STRING" id="88036.D8R3R5"/>
<proteinExistence type="predicted"/>
<dbReference type="EMBL" id="GL377571">
    <property type="protein sequence ID" value="EFJ33331.1"/>
    <property type="molecule type" value="Genomic_DNA"/>
</dbReference>
<dbReference type="Gramene" id="EFJ33331">
    <property type="protein sequence ID" value="EFJ33331"/>
    <property type="gene ID" value="SELMODRAFT_266933"/>
</dbReference>
<dbReference type="InParanoid" id="D8R3R5"/>
<dbReference type="PANTHER" id="PTHR17630:SF44">
    <property type="entry name" value="PROTEIN AIM2"/>
    <property type="match status" value="1"/>
</dbReference>
<evidence type="ECO:0000256" key="1">
    <source>
        <dbReference type="SAM" id="MobiDB-lite"/>
    </source>
</evidence>
<dbReference type="AlphaFoldDB" id="D8R3R5"/>
<dbReference type="GO" id="GO:0016787">
    <property type="term" value="F:hydrolase activity"/>
    <property type="evidence" value="ECO:0007669"/>
    <property type="project" value="InterPro"/>
</dbReference>
<dbReference type="HOGENOM" id="CLU_054590_8_0_1"/>
<evidence type="ECO:0000259" key="2">
    <source>
        <dbReference type="Pfam" id="PF01738"/>
    </source>
</evidence>
<dbReference type="OrthoDB" id="17560at2759"/>
<dbReference type="OMA" id="IKHREAV"/>
<dbReference type="Pfam" id="PF01738">
    <property type="entry name" value="DLH"/>
    <property type="match status" value="1"/>
</dbReference>
<dbReference type="Proteomes" id="UP000001514">
    <property type="component" value="Unassembled WGS sequence"/>
</dbReference>